<protein>
    <submittedName>
        <fullName evidence="1">Uncharacterized protein</fullName>
    </submittedName>
</protein>
<accession>A0AAW3U7Q4</accession>
<gene>
    <name evidence="1" type="ORF">FHY32_003352</name>
</gene>
<reference evidence="1 2" key="1">
    <citation type="submission" date="2020-08" db="EMBL/GenBank/DDBJ databases">
        <title>Studying the diversity of plant-associated saprophytic bacteria and their role in host health and plant-pathogen interactions.</title>
        <authorList>
            <person name="Potnis N."/>
        </authorList>
    </citation>
    <scope>NUCLEOTIDE SEQUENCE [LARGE SCALE GENOMIC DNA]</scope>
    <source>
        <strain evidence="1 2">CFBP 7922</strain>
    </source>
</reference>
<dbReference type="EMBL" id="JACHNL010000007">
    <property type="protein sequence ID" value="MBB4724974.1"/>
    <property type="molecule type" value="Genomic_DNA"/>
</dbReference>
<comment type="caution">
    <text evidence="1">The sequence shown here is derived from an EMBL/GenBank/DDBJ whole genome shotgun (WGS) entry which is preliminary data.</text>
</comment>
<sequence length="99" mass="11055">MRKARATGLFLWAFGVENTGRLARSRRRSSAAHIDLPAVFARLHGWRELRFLGANRRLSASRLTIWQSSLTLDWATARAGSAPERHQGVPLMISGGWVS</sequence>
<dbReference type="AlphaFoldDB" id="A0AAW3U7Q4"/>
<dbReference type="RefSeq" id="WP_184444509.1">
    <property type="nucleotide sequence ID" value="NZ_JACHNL010000007.1"/>
</dbReference>
<dbReference type="Proteomes" id="UP000576603">
    <property type="component" value="Unassembled WGS sequence"/>
</dbReference>
<proteinExistence type="predicted"/>
<name>A0AAW3U7Q4_XANEU</name>
<evidence type="ECO:0000313" key="2">
    <source>
        <dbReference type="Proteomes" id="UP000576603"/>
    </source>
</evidence>
<organism evidence="1 2">
    <name type="scientific">Xanthomonas euvesicatoria</name>
    <dbReference type="NCBI Taxonomy" id="456327"/>
    <lineage>
        <taxon>Bacteria</taxon>
        <taxon>Pseudomonadati</taxon>
        <taxon>Pseudomonadota</taxon>
        <taxon>Gammaproteobacteria</taxon>
        <taxon>Lysobacterales</taxon>
        <taxon>Lysobacteraceae</taxon>
        <taxon>Xanthomonas</taxon>
    </lineage>
</organism>
<evidence type="ECO:0000313" key="1">
    <source>
        <dbReference type="EMBL" id="MBB4724974.1"/>
    </source>
</evidence>